<evidence type="ECO:0000313" key="1">
    <source>
        <dbReference type="EMBL" id="JAE28806.1"/>
    </source>
</evidence>
<dbReference type="AlphaFoldDB" id="A0A0A9H1T8"/>
<accession>A0A0A9H1T8</accession>
<evidence type="ECO:0008006" key="2">
    <source>
        <dbReference type="Google" id="ProtNLM"/>
    </source>
</evidence>
<reference evidence="1" key="2">
    <citation type="journal article" date="2015" name="Data Brief">
        <title>Shoot transcriptome of the giant reed, Arundo donax.</title>
        <authorList>
            <person name="Barrero R.A."/>
            <person name="Guerrero F.D."/>
            <person name="Moolhuijzen P."/>
            <person name="Goolsby J.A."/>
            <person name="Tidwell J."/>
            <person name="Bellgard S.E."/>
            <person name="Bellgard M.I."/>
        </authorList>
    </citation>
    <scope>NUCLEOTIDE SEQUENCE</scope>
    <source>
        <tissue evidence="1">Shoot tissue taken approximately 20 cm above the soil surface</tissue>
    </source>
</reference>
<organism evidence="1">
    <name type="scientific">Arundo donax</name>
    <name type="common">Giant reed</name>
    <name type="synonym">Donax arundinaceus</name>
    <dbReference type="NCBI Taxonomy" id="35708"/>
    <lineage>
        <taxon>Eukaryota</taxon>
        <taxon>Viridiplantae</taxon>
        <taxon>Streptophyta</taxon>
        <taxon>Embryophyta</taxon>
        <taxon>Tracheophyta</taxon>
        <taxon>Spermatophyta</taxon>
        <taxon>Magnoliopsida</taxon>
        <taxon>Liliopsida</taxon>
        <taxon>Poales</taxon>
        <taxon>Poaceae</taxon>
        <taxon>PACMAD clade</taxon>
        <taxon>Arundinoideae</taxon>
        <taxon>Arundineae</taxon>
        <taxon>Arundo</taxon>
    </lineage>
</organism>
<sequence length="178" mass="20338">MVAWEKVCRPVELGGLGILNLCHLGQTLLMRWQWLSRTDLDRPWSVLAAKPDHEMVALFEASTSVQLGDGQSCLFWKDKWIDGRSIESLAPNLILIVPRRVRNQRTTFEALQNCRWVRDIWGGLTSRSYLNTSHYGRLWKVFPSSWAHGTHSFGNGRLQECSLHTRPTALSLLGNPRS</sequence>
<dbReference type="EMBL" id="GBRH01169090">
    <property type="protein sequence ID" value="JAE28806.1"/>
    <property type="molecule type" value="Transcribed_RNA"/>
</dbReference>
<protein>
    <recommendedName>
        <fullName evidence="2">Reverse transcriptase zinc-binding domain-containing protein</fullName>
    </recommendedName>
</protein>
<name>A0A0A9H1T8_ARUDO</name>
<reference evidence="1" key="1">
    <citation type="submission" date="2014-09" db="EMBL/GenBank/DDBJ databases">
        <authorList>
            <person name="Magalhaes I.L.F."/>
            <person name="Oliveira U."/>
            <person name="Santos F.R."/>
            <person name="Vidigal T.H.D.A."/>
            <person name="Brescovit A.D."/>
            <person name="Santos A.J."/>
        </authorList>
    </citation>
    <scope>NUCLEOTIDE SEQUENCE</scope>
    <source>
        <tissue evidence="1">Shoot tissue taken approximately 20 cm above the soil surface</tissue>
    </source>
</reference>
<proteinExistence type="predicted"/>